<keyword evidence="4 7" id="KW-1133">Transmembrane helix</keyword>
<evidence type="ECO:0000256" key="4">
    <source>
        <dbReference type="ARBA" id="ARBA00022989"/>
    </source>
</evidence>
<sequence>MPGLPVGHGILPVILLLTGVLLRLAHGQLTGISAASLRSFHVHGCDGEHVTLRCPHGTTISIQRAMYGRQLSSLEMCPSYALSATLSAAEAARAAAQRLPIKENTNCDSPTSLQKMLDECQNKRHCQVQVHTQVFGVDPCPGTSKYLEVKYKCKPSQYKGRVACDGDTLRLRCKKNHRLAIYTAMYGRGQDGSLECPSNIPQPLKECRSPSALQRIIQQCQGKPRCVLEADSGEYGDPCPRGTRKYISVIHTCVPRQVLVDISWLTFPLSGDHSFVGDSGFPPGQPSYIPSPSTKKYDLIGGEEGVVVVPVGDQDGKQSEKPQVREVLKDNPVIVEVPYGGIMEEATVTLSPYIPATAPDGIGGGQPAKLRVFSDILATYGYIRDNPEKALLYFILGICSGILLLLFGLIFKLTCFSGQDRQQKESSQEFSSQEEENSEEVEHEHDHRTDRRPEAIEVVRWNGRDYTRHNHTLNHSHPGMHHELDEPPGTRSLNRYYP</sequence>
<keyword evidence="8" id="KW-0732">Signal</keyword>
<dbReference type="Pfam" id="PF02140">
    <property type="entry name" value="SUEL_Lectin"/>
    <property type="match status" value="2"/>
</dbReference>
<dbReference type="GeneID" id="118422475"/>
<evidence type="ECO:0000256" key="2">
    <source>
        <dbReference type="ARBA" id="ARBA00006023"/>
    </source>
</evidence>
<protein>
    <submittedName>
        <fullName evidence="11">Protein eva-1 homolog C-like</fullName>
    </submittedName>
</protein>
<dbReference type="CDD" id="cd22829">
    <property type="entry name" value="Gal_Rha_Lectin_EVA1_EVA1C_rpt2"/>
    <property type="match status" value="1"/>
</dbReference>
<comment type="similarity">
    <text evidence="2">Belongs to the EVA1 family.</text>
</comment>
<gene>
    <name evidence="11" type="primary">LOC118422475</name>
</gene>
<dbReference type="RefSeq" id="XP_035685977.1">
    <property type="nucleotide sequence ID" value="XM_035830084.1"/>
</dbReference>
<dbReference type="OMA" id="HQLCPSR"/>
<evidence type="ECO:0000256" key="7">
    <source>
        <dbReference type="SAM" id="Phobius"/>
    </source>
</evidence>
<name>A0A9J7LNU0_BRAFL</name>
<evidence type="ECO:0000256" key="6">
    <source>
        <dbReference type="SAM" id="MobiDB-lite"/>
    </source>
</evidence>
<feature type="compositionally biased region" description="Basic and acidic residues" evidence="6">
    <location>
        <begin position="440"/>
        <end position="454"/>
    </location>
</feature>
<evidence type="ECO:0000256" key="1">
    <source>
        <dbReference type="ARBA" id="ARBA00004167"/>
    </source>
</evidence>
<feature type="region of interest" description="Disordered" evidence="6">
    <location>
        <begin position="469"/>
        <end position="498"/>
    </location>
</feature>
<dbReference type="CDD" id="cd22828">
    <property type="entry name" value="Gal_Rha_Lectin_EVA1_EVA1C_rpt1"/>
    <property type="match status" value="1"/>
</dbReference>
<dbReference type="Gene3D" id="2.60.120.740">
    <property type="match status" value="2"/>
</dbReference>
<dbReference type="PANTHER" id="PTHR46780">
    <property type="entry name" value="PROTEIN EVA-1"/>
    <property type="match status" value="1"/>
</dbReference>
<keyword evidence="5 7" id="KW-0472">Membrane</keyword>
<dbReference type="GO" id="GO:0030246">
    <property type="term" value="F:carbohydrate binding"/>
    <property type="evidence" value="ECO:0007669"/>
    <property type="project" value="InterPro"/>
</dbReference>
<organism evidence="10 11">
    <name type="scientific">Branchiostoma floridae</name>
    <name type="common">Florida lancelet</name>
    <name type="synonym">Amphioxus</name>
    <dbReference type="NCBI Taxonomy" id="7739"/>
    <lineage>
        <taxon>Eukaryota</taxon>
        <taxon>Metazoa</taxon>
        <taxon>Chordata</taxon>
        <taxon>Cephalochordata</taxon>
        <taxon>Leptocardii</taxon>
        <taxon>Amphioxiformes</taxon>
        <taxon>Branchiostomatidae</taxon>
        <taxon>Branchiostoma</taxon>
    </lineage>
</organism>
<evidence type="ECO:0000256" key="3">
    <source>
        <dbReference type="ARBA" id="ARBA00022692"/>
    </source>
</evidence>
<keyword evidence="3 7" id="KW-0812">Transmembrane</keyword>
<dbReference type="Proteomes" id="UP000001554">
    <property type="component" value="Chromosome 9"/>
</dbReference>
<dbReference type="GO" id="GO:0016020">
    <property type="term" value="C:membrane"/>
    <property type="evidence" value="ECO:0007669"/>
    <property type="project" value="UniProtKB-SubCell"/>
</dbReference>
<feature type="domain" description="SUEL-type lectin" evidence="9">
    <location>
        <begin position="44"/>
        <end position="154"/>
    </location>
</feature>
<dbReference type="InterPro" id="IPR000922">
    <property type="entry name" value="Lectin_gal-bd_dom"/>
</dbReference>
<evidence type="ECO:0000313" key="10">
    <source>
        <dbReference type="Proteomes" id="UP000001554"/>
    </source>
</evidence>
<evidence type="ECO:0000256" key="5">
    <source>
        <dbReference type="ARBA" id="ARBA00023136"/>
    </source>
</evidence>
<dbReference type="Pfam" id="PF14851">
    <property type="entry name" value="FAM176"/>
    <property type="match status" value="1"/>
</dbReference>
<reference evidence="11" key="2">
    <citation type="submission" date="2025-08" db="UniProtKB">
        <authorList>
            <consortium name="RefSeq"/>
        </authorList>
    </citation>
    <scope>IDENTIFICATION</scope>
    <source>
        <strain evidence="11">S238N-H82</strain>
        <tissue evidence="11">Testes</tissue>
    </source>
</reference>
<feature type="region of interest" description="Disordered" evidence="6">
    <location>
        <begin position="424"/>
        <end position="454"/>
    </location>
</feature>
<keyword evidence="10" id="KW-1185">Reference proteome</keyword>
<dbReference type="AlphaFoldDB" id="A0A9J7LNU0"/>
<dbReference type="InterPro" id="IPR039500">
    <property type="entry name" value="EVA1_dom"/>
</dbReference>
<proteinExistence type="inferred from homology"/>
<evidence type="ECO:0000313" key="11">
    <source>
        <dbReference type="RefSeq" id="XP_035685977.1"/>
    </source>
</evidence>
<evidence type="ECO:0000256" key="8">
    <source>
        <dbReference type="SAM" id="SignalP"/>
    </source>
</evidence>
<dbReference type="PROSITE" id="PS50228">
    <property type="entry name" value="SUEL_LECTIN"/>
    <property type="match status" value="2"/>
</dbReference>
<dbReference type="OrthoDB" id="5970528at2759"/>
<evidence type="ECO:0000259" key="9">
    <source>
        <dbReference type="PROSITE" id="PS50228"/>
    </source>
</evidence>
<dbReference type="InterPro" id="IPR043159">
    <property type="entry name" value="Lectin_gal-bd_sf"/>
</dbReference>
<comment type="subcellular location">
    <subcellularLocation>
        <location evidence="1">Membrane</location>
        <topology evidence="1">Single-pass membrane protein</topology>
    </subcellularLocation>
</comment>
<dbReference type="KEGG" id="bfo:118422475"/>
<feature type="domain" description="SUEL-type lectin" evidence="9">
    <location>
        <begin position="163"/>
        <end position="254"/>
    </location>
</feature>
<accession>A0A9J7LNU0</accession>
<reference evidence="10" key="1">
    <citation type="journal article" date="2020" name="Nat. Ecol. Evol.">
        <title>Deeply conserved synteny resolves early events in vertebrate evolution.</title>
        <authorList>
            <person name="Simakov O."/>
            <person name="Marletaz F."/>
            <person name="Yue J.X."/>
            <person name="O'Connell B."/>
            <person name="Jenkins J."/>
            <person name="Brandt A."/>
            <person name="Calef R."/>
            <person name="Tung C.H."/>
            <person name="Huang T.K."/>
            <person name="Schmutz J."/>
            <person name="Satoh N."/>
            <person name="Yu J.K."/>
            <person name="Putnam N.H."/>
            <person name="Green R.E."/>
            <person name="Rokhsar D.S."/>
        </authorList>
    </citation>
    <scope>NUCLEOTIDE SEQUENCE [LARGE SCALE GENOMIC DNA]</scope>
    <source>
        <strain evidence="10">S238N-H82</strain>
    </source>
</reference>
<feature type="signal peptide" evidence="8">
    <location>
        <begin position="1"/>
        <end position="27"/>
    </location>
</feature>
<feature type="transmembrane region" description="Helical" evidence="7">
    <location>
        <begin position="390"/>
        <end position="411"/>
    </location>
</feature>
<feature type="chain" id="PRO_5039954568" evidence="8">
    <location>
        <begin position="28"/>
        <end position="498"/>
    </location>
</feature>